<reference evidence="3 4" key="1">
    <citation type="submission" date="2021-09" db="EMBL/GenBank/DDBJ databases">
        <title>Whole genome sequence of Nocardioides sp. GBK3QG-3.</title>
        <authorList>
            <person name="Tuo L."/>
        </authorList>
    </citation>
    <scope>NUCLEOTIDE SEQUENCE [LARGE SCALE GENOMIC DNA]</scope>
    <source>
        <strain evidence="3 4">GBK3QG-3</strain>
    </source>
</reference>
<keyword evidence="2" id="KW-1133">Transmembrane helix</keyword>
<sequence length="116" mass="12535">MAKQRHQEPVRITTAASNRADDIRTRQRRYLFSMSLRTVCFVGAIVAALNGIAWLWPILIAAALILPYIAVVMANAVAKSDAVDLPPGAFNARELGGQPNPWSTGADRHESGGARP</sequence>
<accession>A0ABS7UG11</accession>
<dbReference type="Proteomes" id="UP000780875">
    <property type="component" value="Unassembled WGS sequence"/>
</dbReference>
<feature type="region of interest" description="Disordered" evidence="1">
    <location>
        <begin position="89"/>
        <end position="116"/>
    </location>
</feature>
<evidence type="ECO:0000313" key="4">
    <source>
        <dbReference type="Proteomes" id="UP000780875"/>
    </source>
</evidence>
<dbReference type="EMBL" id="JAIQZJ010000011">
    <property type="protein sequence ID" value="MBZ5739954.1"/>
    <property type="molecule type" value="Genomic_DNA"/>
</dbReference>
<feature type="transmembrane region" description="Helical" evidence="2">
    <location>
        <begin position="55"/>
        <end position="78"/>
    </location>
</feature>
<keyword evidence="2" id="KW-0812">Transmembrane</keyword>
<protein>
    <submittedName>
        <fullName evidence="3">DUF3099 domain-containing protein</fullName>
    </submittedName>
</protein>
<keyword evidence="2" id="KW-0472">Membrane</keyword>
<evidence type="ECO:0000256" key="2">
    <source>
        <dbReference type="SAM" id="Phobius"/>
    </source>
</evidence>
<name>A0ABS7UG11_9ACTN</name>
<evidence type="ECO:0000256" key="1">
    <source>
        <dbReference type="SAM" id="MobiDB-lite"/>
    </source>
</evidence>
<proteinExistence type="predicted"/>
<evidence type="ECO:0000313" key="3">
    <source>
        <dbReference type="EMBL" id="MBZ5739954.1"/>
    </source>
</evidence>
<keyword evidence="4" id="KW-1185">Reference proteome</keyword>
<comment type="caution">
    <text evidence="3">The sequence shown here is derived from an EMBL/GenBank/DDBJ whole genome shotgun (WGS) entry which is preliminary data.</text>
</comment>
<feature type="transmembrane region" description="Helical" evidence="2">
    <location>
        <begin position="30"/>
        <end position="49"/>
    </location>
</feature>
<dbReference type="InterPro" id="IPR021449">
    <property type="entry name" value="DUF3099"/>
</dbReference>
<gene>
    <name evidence="3" type="ORF">K8U61_17400</name>
</gene>
<dbReference type="RefSeq" id="WP_224124309.1">
    <property type="nucleotide sequence ID" value="NZ_JAIQZJ010000011.1"/>
</dbReference>
<dbReference type="Pfam" id="PF11298">
    <property type="entry name" value="DUF3099"/>
    <property type="match status" value="1"/>
</dbReference>
<organism evidence="3 4">
    <name type="scientific">Nocardioides mangrovi</name>
    <dbReference type="NCBI Taxonomy" id="2874580"/>
    <lineage>
        <taxon>Bacteria</taxon>
        <taxon>Bacillati</taxon>
        <taxon>Actinomycetota</taxon>
        <taxon>Actinomycetes</taxon>
        <taxon>Propionibacteriales</taxon>
        <taxon>Nocardioidaceae</taxon>
        <taxon>Nocardioides</taxon>
    </lineage>
</organism>
<feature type="compositionally biased region" description="Basic and acidic residues" evidence="1">
    <location>
        <begin position="106"/>
        <end position="116"/>
    </location>
</feature>